<feature type="signal peptide" evidence="5">
    <location>
        <begin position="1"/>
        <end position="17"/>
    </location>
</feature>
<evidence type="ECO:0000256" key="3">
    <source>
        <dbReference type="ARBA" id="ARBA00023157"/>
    </source>
</evidence>
<evidence type="ECO:0000313" key="7">
    <source>
        <dbReference type="EMBL" id="OAQ38327.1"/>
    </source>
</evidence>
<dbReference type="GO" id="GO:0016209">
    <property type="term" value="F:antioxidant activity"/>
    <property type="evidence" value="ECO:0007669"/>
    <property type="project" value="InterPro"/>
</dbReference>
<keyword evidence="5" id="KW-0732">Signal</keyword>
<name>A0A179DBC1_9SPHI</name>
<dbReference type="GO" id="GO:0016491">
    <property type="term" value="F:oxidoreductase activity"/>
    <property type="evidence" value="ECO:0007669"/>
    <property type="project" value="InterPro"/>
</dbReference>
<dbReference type="Gene3D" id="3.40.30.10">
    <property type="entry name" value="Glutaredoxin"/>
    <property type="match status" value="1"/>
</dbReference>
<dbReference type="CDD" id="cd02966">
    <property type="entry name" value="TlpA_like_family"/>
    <property type="match status" value="1"/>
</dbReference>
<dbReference type="STRING" id="1826909.A5893_14840"/>
<dbReference type="PROSITE" id="PS00194">
    <property type="entry name" value="THIOREDOXIN_1"/>
    <property type="match status" value="1"/>
</dbReference>
<dbReference type="InterPro" id="IPR050553">
    <property type="entry name" value="Thioredoxin_ResA/DsbE_sf"/>
</dbReference>
<dbReference type="GO" id="GO:0017004">
    <property type="term" value="P:cytochrome complex assembly"/>
    <property type="evidence" value="ECO:0007669"/>
    <property type="project" value="UniProtKB-KW"/>
</dbReference>
<reference evidence="7 8" key="1">
    <citation type="submission" date="2016-04" db="EMBL/GenBank/DDBJ databases">
        <authorList>
            <person name="Evans L.H."/>
            <person name="Alamgir A."/>
            <person name="Owens N."/>
            <person name="Weber N.D."/>
            <person name="Virtaneva K."/>
            <person name="Barbian K."/>
            <person name="Babar A."/>
            <person name="Rosenke K."/>
        </authorList>
    </citation>
    <scope>NUCLEOTIDE SEQUENCE [LARGE SCALE GENOMIC DNA]</scope>
    <source>
        <strain evidence="7 8">CCM 8644</strain>
    </source>
</reference>
<dbReference type="Pfam" id="PF14289">
    <property type="entry name" value="DUF4369"/>
    <property type="match status" value="1"/>
</dbReference>
<dbReference type="OrthoDB" id="750178at2"/>
<evidence type="ECO:0000256" key="2">
    <source>
        <dbReference type="ARBA" id="ARBA00022748"/>
    </source>
</evidence>
<comment type="caution">
    <text evidence="7">The sequence shown here is derived from an EMBL/GenBank/DDBJ whole genome shotgun (WGS) entry which is preliminary data.</text>
</comment>
<sequence>MRKIVLSVIFLATVLSACNNKKEFTINGEVKNVGDVKKIYLLLADSLGQMVPKDSTFFNENQKFTLKSISEEPEFFQLIIGQRSYFGIAKNGDEIEFKADLTNQASNYEIKGTDEADKLTEYNKITNDYSIKTGHLAEEYSKKITQDQDKKDEIIAEFNAKSQELNQPFLAQSYQFIQDNKSALTSFFAANIMAGMNAPEYENKLIEYSKVAKKEFPKNKAVNAFYKQMEAASRVAIGQQAPEITALTPDGKSISLSGFKGKYVLVDFWASWCAPCRRENPNIVREYQKFKDKNFTIFGFSLDTDPKEWQRAIKDDGLVWDQVSELKQWEAETARLYNIEAIPSSFLIDPTGKIVAKNLKGEELNTFLSKNL</sequence>
<dbReference type="InterPro" id="IPR017937">
    <property type="entry name" value="Thioredoxin_CS"/>
</dbReference>
<dbReference type="EMBL" id="LWHJ01000031">
    <property type="protein sequence ID" value="OAQ38327.1"/>
    <property type="molecule type" value="Genomic_DNA"/>
</dbReference>
<dbReference type="InterPro" id="IPR013766">
    <property type="entry name" value="Thioredoxin_domain"/>
</dbReference>
<evidence type="ECO:0000256" key="5">
    <source>
        <dbReference type="SAM" id="SignalP"/>
    </source>
</evidence>
<dbReference type="SUPFAM" id="SSF52833">
    <property type="entry name" value="Thioredoxin-like"/>
    <property type="match status" value="1"/>
</dbReference>
<dbReference type="InterPro" id="IPR000866">
    <property type="entry name" value="AhpC/TSA"/>
</dbReference>
<dbReference type="GO" id="GO:0030313">
    <property type="term" value="C:cell envelope"/>
    <property type="evidence" value="ECO:0007669"/>
    <property type="project" value="UniProtKB-SubCell"/>
</dbReference>
<dbReference type="AlphaFoldDB" id="A0A179DBC1"/>
<protein>
    <submittedName>
        <fullName evidence="7">Alkyl hydroperoxide reductase</fullName>
    </submittedName>
</protein>
<dbReference type="RefSeq" id="WP_068823722.1">
    <property type="nucleotide sequence ID" value="NZ_LWHJ01000031.1"/>
</dbReference>
<reference evidence="7 8" key="2">
    <citation type="submission" date="2016-06" db="EMBL/GenBank/DDBJ databases">
        <title>Pedobacter psychrophilus sp. nov., isolated from Antarctic fragmentary rock.</title>
        <authorList>
            <person name="Svec P."/>
        </authorList>
    </citation>
    <scope>NUCLEOTIDE SEQUENCE [LARGE SCALE GENOMIC DNA]</scope>
    <source>
        <strain evidence="7 8">CCM 8644</strain>
    </source>
</reference>
<dbReference type="PANTHER" id="PTHR42852:SF6">
    <property type="entry name" value="THIOL:DISULFIDE INTERCHANGE PROTEIN DSBE"/>
    <property type="match status" value="1"/>
</dbReference>
<keyword evidence="4" id="KW-0676">Redox-active center</keyword>
<feature type="chain" id="PRO_5008100303" evidence="5">
    <location>
        <begin position="18"/>
        <end position="372"/>
    </location>
</feature>
<dbReference type="PROSITE" id="PS51352">
    <property type="entry name" value="THIOREDOXIN_2"/>
    <property type="match status" value="1"/>
</dbReference>
<keyword evidence="3" id="KW-1015">Disulfide bond</keyword>
<keyword evidence="2" id="KW-0201">Cytochrome c-type biogenesis</keyword>
<dbReference type="PROSITE" id="PS51257">
    <property type="entry name" value="PROKAR_LIPOPROTEIN"/>
    <property type="match status" value="1"/>
</dbReference>
<feature type="domain" description="Thioredoxin" evidence="6">
    <location>
        <begin position="235"/>
        <end position="372"/>
    </location>
</feature>
<dbReference type="Proteomes" id="UP000078459">
    <property type="component" value="Unassembled WGS sequence"/>
</dbReference>
<evidence type="ECO:0000313" key="8">
    <source>
        <dbReference type="Proteomes" id="UP000078459"/>
    </source>
</evidence>
<gene>
    <name evidence="7" type="ORF">A5893_14840</name>
</gene>
<evidence type="ECO:0000256" key="4">
    <source>
        <dbReference type="ARBA" id="ARBA00023284"/>
    </source>
</evidence>
<keyword evidence="8" id="KW-1185">Reference proteome</keyword>
<evidence type="ECO:0000259" key="6">
    <source>
        <dbReference type="PROSITE" id="PS51352"/>
    </source>
</evidence>
<comment type="subcellular location">
    <subcellularLocation>
        <location evidence="1">Cell envelope</location>
    </subcellularLocation>
</comment>
<dbReference type="Pfam" id="PF00578">
    <property type="entry name" value="AhpC-TSA"/>
    <property type="match status" value="1"/>
</dbReference>
<evidence type="ECO:0000256" key="1">
    <source>
        <dbReference type="ARBA" id="ARBA00004196"/>
    </source>
</evidence>
<organism evidence="7 8">
    <name type="scientific">Pedobacter psychrophilus</name>
    <dbReference type="NCBI Taxonomy" id="1826909"/>
    <lineage>
        <taxon>Bacteria</taxon>
        <taxon>Pseudomonadati</taxon>
        <taxon>Bacteroidota</taxon>
        <taxon>Sphingobacteriia</taxon>
        <taxon>Sphingobacteriales</taxon>
        <taxon>Sphingobacteriaceae</taxon>
        <taxon>Pedobacter</taxon>
    </lineage>
</organism>
<proteinExistence type="predicted"/>
<dbReference type="PANTHER" id="PTHR42852">
    <property type="entry name" value="THIOL:DISULFIDE INTERCHANGE PROTEIN DSBE"/>
    <property type="match status" value="1"/>
</dbReference>
<dbReference type="InterPro" id="IPR036249">
    <property type="entry name" value="Thioredoxin-like_sf"/>
</dbReference>
<accession>A0A179DBC1</accession>
<dbReference type="InterPro" id="IPR025380">
    <property type="entry name" value="DUF4369"/>
</dbReference>